<accession>A0A7J3Z8B1</accession>
<sequence>MRKSLLLALSTLYILLIVAAIAIGPVYGEAQGSALIFPTAFKGVREAGPDNRWVTVDLDYASFIANLWNLASGAQGFMRMEFTGKSAEVYGEFSNLPKQVVVQGGPGIRYGRNIWGGNPPAHPLYKIPKKLTELPYAIFFTNYTVYEEESTIPITVTLFLWTVEAIRDGGTKAGDVLIIVRLYRHPGAPLTDTILANITAPLIIDGALVYAPFAVQAGNLDRTADTHTTFVFELLTPIKSGRVGVPIQEFVALASTLMPQLAPDVWTSDMVLDNTMQMIDFSFEWYSNEAGEGKFKWSLYEVSFLVGANVIETTKTVTQATTITTIKPTTVVTVEPTTVTITSVPPPVTVTTIEPQPPVTVTTVEPTTITSVPPPVTVTFVSPSPVTETTVKTTTEKVREVDWPTTAVVGVVLLLVGLGIGMVLKPRVLK</sequence>
<reference evidence="2" key="1">
    <citation type="journal article" date="2020" name="mSystems">
        <title>Genome- and Community-Level Interaction Insights into Carbon Utilization and Element Cycling Functions of Hydrothermarchaeota in Hydrothermal Sediment.</title>
        <authorList>
            <person name="Zhou Z."/>
            <person name="Liu Y."/>
            <person name="Xu W."/>
            <person name="Pan J."/>
            <person name="Luo Z.H."/>
            <person name="Li M."/>
        </authorList>
    </citation>
    <scope>NUCLEOTIDE SEQUENCE [LARGE SCALE GENOMIC DNA]</scope>
    <source>
        <strain evidence="2">SpSt-1105</strain>
    </source>
</reference>
<feature type="transmembrane region" description="Helical" evidence="1">
    <location>
        <begin position="403"/>
        <end position="424"/>
    </location>
</feature>
<protein>
    <submittedName>
        <fullName evidence="2">Uncharacterized protein</fullName>
    </submittedName>
</protein>
<evidence type="ECO:0000256" key="1">
    <source>
        <dbReference type="SAM" id="Phobius"/>
    </source>
</evidence>
<dbReference type="Gene3D" id="2.60.120.180">
    <property type="match status" value="1"/>
</dbReference>
<organism evidence="2">
    <name type="scientific">Ignisphaera aggregans</name>
    <dbReference type="NCBI Taxonomy" id="334771"/>
    <lineage>
        <taxon>Archaea</taxon>
        <taxon>Thermoproteota</taxon>
        <taxon>Thermoprotei</taxon>
        <taxon>Desulfurococcales</taxon>
        <taxon>Desulfurococcaceae</taxon>
        <taxon>Ignisphaera</taxon>
    </lineage>
</organism>
<dbReference type="EMBL" id="DRYQ01000088">
    <property type="protein sequence ID" value="HHQ50902.1"/>
    <property type="molecule type" value="Genomic_DNA"/>
</dbReference>
<dbReference type="GO" id="GO:0004553">
    <property type="term" value="F:hydrolase activity, hydrolyzing O-glycosyl compounds"/>
    <property type="evidence" value="ECO:0007669"/>
    <property type="project" value="InterPro"/>
</dbReference>
<dbReference type="AlphaFoldDB" id="A0A7J3Z8B1"/>
<proteinExistence type="predicted"/>
<name>A0A7J3Z8B1_9CREN</name>
<keyword evidence="1" id="KW-0472">Membrane</keyword>
<keyword evidence="1" id="KW-1133">Transmembrane helix</keyword>
<gene>
    <name evidence="2" type="ORF">ENM66_06090</name>
</gene>
<keyword evidence="1" id="KW-0812">Transmembrane</keyword>
<dbReference type="InterPro" id="IPR013319">
    <property type="entry name" value="GH11/12"/>
</dbReference>
<evidence type="ECO:0000313" key="2">
    <source>
        <dbReference type="EMBL" id="HHQ50902.1"/>
    </source>
</evidence>
<comment type="caution">
    <text evidence="2">The sequence shown here is derived from an EMBL/GenBank/DDBJ whole genome shotgun (WGS) entry which is preliminary data.</text>
</comment>